<dbReference type="Gene3D" id="3.40.50.720">
    <property type="entry name" value="NAD(P)-binding Rossmann-like Domain"/>
    <property type="match status" value="1"/>
</dbReference>
<dbReference type="GO" id="GO:0071555">
    <property type="term" value="P:cell wall organization"/>
    <property type="evidence" value="ECO:0007669"/>
    <property type="project" value="UniProtKB-KW"/>
</dbReference>
<evidence type="ECO:0000259" key="10">
    <source>
        <dbReference type="Pfam" id="PF08245"/>
    </source>
</evidence>
<keyword evidence="7 8" id="KW-0131">Cell cycle</keyword>
<dbReference type="InterPro" id="IPR013221">
    <property type="entry name" value="Mur_ligase_cen"/>
</dbReference>
<dbReference type="InterPro" id="IPR005762">
    <property type="entry name" value="MurD"/>
</dbReference>
<accession>A0A0F6SFP4</accession>
<keyword evidence="7 8" id="KW-0573">Peptidoglycan synthesis</keyword>
<dbReference type="UniPathway" id="UPA00219"/>
<dbReference type="EMBL" id="CP011125">
    <property type="protein sequence ID" value="AKF07299.1"/>
    <property type="molecule type" value="Genomic_DNA"/>
</dbReference>
<dbReference type="PRINTS" id="PR00411">
    <property type="entry name" value="PNDRDTASEI"/>
</dbReference>
<dbReference type="GO" id="GO:0005737">
    <property type="term" value="C:cytoplasm"/>
    <property type="evidence" value="ECO:0007669"/>
    <property type="project" value="UniProtKB-SubCell"/>
</dbReference>
<dbReference type="GO" id="GO:0005524">
    <property type="term" value="F:ATP binding"/>
    <property type="evidence" value="ECO:0007669"/>
    <property type="project" value="UniProtKB-UniRule"/>
</dbReference>
<comment type="similarity">
    <text evidence="7">Belongs to the MurCDEF family.</text>
</comment>
<dbReference type="KEGG" id="samy:DB32_004448"/>
<keyword evidence="7 8" id="KW-0133">Cell shape</keyword>
<keyword evidence="3 7" id="KW-0963">Cytoplasm</keyword>
<evidence type="ECO:0000259" key="9">
    <source>
        <dbReference type="Pfam" id="PF02875"/>
    </source>
</evidence>
<dbReference type="SUPFAM" id="SSF51984">
    <property type="entry name" value="MurCD N-terminal domain"/>
    <property type="match status" value="1"/>
</dbReference>
<dbReference type="InterPro" id="IPR036565">
    <property type="entry name" value="Mur-like_cat_sf"/>
</dbReference>
<evidence type="ECO:0000256" key="8">
    <source>
        <dbReference type="RuleBase" id="RU003664"/>
    </source>
</evidence>
<dbReference type="GO" id="GO:0008764">
    <property type="term" value="F:UDP-N-acetylmuramoylalanine-D-glutamate ligase activity"/>
    <property type="evidence" value="ECO:0007669"/>
    <property type="project" value="UniProtKB-UniRule"/>
</dbReference>
<keyword evidence="7 8" id="KW-0132">Cell division</keyword>
<comment type="pathway">
    <text evidence="2 7 8">Cell wall biogenesis; peptidoglycan biosynthesis.</text>
</comment>
<dbReference type="Pfam" id="PF21799">
    <property type="entry name" value="MurD-like_N"/>
    <property type="match status" value="1"/>
</dbReference>
<dbReference type="Pfam" id="PF02875">
    <property type="entry name" value="Mur_ligase_C"/>
    <property type="match status" value="1"/>
</dbReference>
<dbReference type="GO" id="GO:0008360">
    <property type="term" value="P:regulation of cell shape"/>
    <property type="evidence" value="ECO:0007669"/>
    <property type="project" value="UniProtKB-KW"/>
</dbReference>
<dbReference type="GO" id="GO:0051301">
    <property type="term" value="P:cell division"/>
    <property type="evidence" value="ECO:0007669"/>
    <property type="project" value="UniProtKB-KW"/>
</dbReference>
<evidence type="ECO:0000256" key="1">
    <source>
        <dbReference type="ARBA" id="ARBA00004496"/>
    </source>
</evidence>
<dbReference type="InterPro" id="IPR004101">
    <property type="entry name" value="Mur_ligase_C"/>
</dbReference>
<reference evidence="11 12" key="1">
    <citation type="submission" date="2015-03" db="EMBL/GenBank/DDBJ databases">
        <title>Genome assembly of Sandaracinus amylolyticus DSM 53668.</title>
        <authorList>
            <person name="Sharma G."/>
            <person name="Subramanian S."/>
        </authorList>
    </citation>
    <scope>NUCLEOTIDE SEQUENCE [LARGE SCALE GENOMIC DNA]</scope>
    <source>
        <strain evidence="11 12">DSM 53668</strain>
    </source>
</reference>
<dbReference type="STRING" id="927083.DB32_004448"/>
<dbReference type="Gene3D" id="3.40.1190.10">
    <property type="entry name" value="Mur-like, catalytic domain"/>
    <property type="match status" value="1"/>
</dbReference>
<evidence type="ECO:0000256" key="6">
    <source>
        <dbReference type="ARBA" id="ARBA00022840"/>
    </source>
</evidence>
<dbReference type="EC" id="6.3.2.9" evidence="7 8"/>
<organism evidence="11 12">
    <name type="scientific">Sandaracinus amylolyticus</name>
    <dbReference type="NCBI Taxonomy" id="927083"/>
    <lineage>
        <taxon>Bacteria</taxon>
        <taxon>Pseudomonadati</taxon>
        <taxon>Myxococcota</taxon>
        <taxon>Polyangia</taxon>
        <taxon>Polyangiales</taxon>
        <taxon>Sandaracinaceae</taxon>
        <taxon>Sandaracinus</taxon>
    </lineage>
</organism>
<dbReference type="InterPro" id="IPR036615">
    <property type="entry name" value="Mur_ligase_C_dom_sf"/>
</dbReference>
<dbReference type="PANTHER" id="PTHR43692:SF1">
    <property type="entry name" value="UDP-N-ACETYLMURAMOYLALANINE--D-GLUTAMATE LIGASE"/>
    <property type="match status" value="1"/>
</dbReference>
<name>A0A0F6SFP4_9BACT</name>
<dbReference type="Gene3D" id="3.90.190.20">
    <property type="entry name" value="Mur ligase, C-terminal domain"/>
    <property type="match status" value="1"/>
</dbReference>
<gene>
    <name evidence="7" type="primary">murD</name>
    <name evidence="11" type="ORF">DB32_004448</name>
</gene>
<dbReference type="Pfam" id="PF08245">
    <property type="entry name" value="Mur_ligase_M"/>
    <property type="match status" value="1"/>
</dbReference>
<feature type="binding site" evidence="7">
    <location>
        <begin position="117"/>
        <end position="123"/>
    </location>
    <ligand>
        <name>ATP</name>
        <dbReference type="ChEBI" id="CHEBI:30616"/>
    </ligand>
</feature>
<evidence type="ECO:0000313" key="12">
    <source>
        <dbReference type="Proteomes" id="UP000034883"/>
    </source>
</evidence>
<keyword evidence="6 7" id="KW-0067">ATP-binding</keyword>
<comment type="subcellular location">
    <subcellularLocation>
        <location evidence="1 7 8">Cytoplasm</location>
    </subcellularLocation>
</comment>
<keyword evidence="12" id="KW-1185">Reference proteome</keyword>
<evidence type="ECO:0000256" key="4">
    <source>
        <dbReference type="ARBA" id="ARBA00022598"/>
    </source>
</evidence>
<evidence type="ECO:0000256" key="2">
    <source>
        <dbReference type="ARBA" id="ARBA00004752"/>
    </source>
</evidence>
<protein>
    <recommendedName>
        <fullName evidence="7 8">UDP-N-acetylmuramoylalanine--D-glutamate ligase</fullName>
        <ecNumber evidence="7 8">6.3.2.9</ecNumber>
    </recommendedName>
    <alternativeName>
        <fullName evidence="7">D-glutamic acid-adding enzyme</fullName>
    </alternativeName>
    <alternativeName>
        <fullName evidence="7">UDP-N-acetylmuramoyl-L-alanyl-D-glutamate synthetase</fullName>
    </alternativeName>
</protein>
<dbReference type="Proteomes" id="UP000034883">
    <property type="component" value="Chromosome"/>
</dbReference>
<dbReference type="HAMAP" id="MF_00639">
    <property type="entry name" value="MurD"/>
    <property type="match status" value="1"/>
</dbReference>
<comment type="catalytic activity">
    <reaction evidence="7 8">
        <text>UDP-N-acetyl-alpha-D-muramoyl-L-alanine + D-glutamate + ATP = UDP-N-acetyl-alpha-D-muramoyl-L-alanyl-D-glutamate + ADP + phosphate + H(+)</text>
        <dbReference type="Rhea" id="RHEA:16429"/>
        <dbReference type="ChEBI" id="CHEBI:15378"/>
        <dbReference type="ChEBI" id="CHEBI:29986"/>
        <dbReference type="ChEBI" id="CHEBI:30616"/>
        <dbReference type="ChEBI" id="CHEBI:43474"/>
        <dbReference type="ChEBI" id="CHEBI:83898"/>
        <dbReference type="ChEBI" id="CHEBI:83900"/>
        <dbReference type="ChEBI" id="CHEBI:456216"/>
        <dbReference type="EC" id="6.3.2.9"/>
    </reaction>
</comment>
<dbReference type="SUPFAM" id="SSF53623">
    <property type="entry name" value="MurD-like peptide ligases, catalytic domain"/>
    <property type="match status" value="1"/>
</dbReference>
<sequence length="455" mass="46808">MSVLDLAGKRLVVVGGGKSGLAAARLAAKAGARVTINDKKSEAEASALVADARAIDVDVVLGGHPESLFAAADVIVLSPGVPSLAVVDAAEKRGAKVIPEVELAAHFLRGTLIGITGSNGKSTVTTLVGEMCAASGRPSFTGGNLGDALALAVGTEAAESKKGLVVAELSSFQLERIETMRCHIAACLNVTEDHLDRHGTFAAYAAAKGRIFLTQTTDDHAIVPAGDELCIALARAGAAKLHTFGGADGEVRVEDGVLVDTVSGLRFPVAKLRIRGLHNQANACAAALAARLAGVPREAIEDVLARFAGLPHRMVHVRDLDGVVYYDDSKATNVGATVAALDGLADLEGRVVLIAGGVDKGGSYAPVRERMERIGRALVLIGEAAPLISSAFEGSPIERIAATTIDDAVAKARAVARAGDAVLLAPACASFDMFRSYAHRGDEFARAVRALPEAI</sequence>
<proteinExistence type="inferred from homology"/>
<comment type="function">
    <text evidence="7 8">Cell wall formation. Catalyzes the addition of glutamate to the nucleotide precursor UDP-N-acetylmuramoyl-L-alanine (UMA).</text>
</comment>
<keyword evidence="7 8" id="KW-0961">Cell wall biogenesis/degradation</keyword>
<dbReference type="NCBIfam" id="TIGR01087">
    <property type="entry name" value="murD"/>
    <property type="match status" value="1"/>
</dbReference>
<evidence type="ECO:0000256" key="7">
    <source>
        <dbReference type="HAMAP-Rule" id="MF_00639"/>
    </source>
</evidence>
<dbReference type="GO" id="GO:0009252">
    <property type="term" value="P:peptidoglycan biosynthetic process"/>
    <property type="evidence" value="ECO:0007669"/>
    <property type="project" value="UniProtKB-UniRule"/>
</dbReference>
<evidence type="ECO:0000256" key="3">
    <source>
        <dbReference type="ARBA" id="ARBA00022490"/>
    </source>
</evidence>
<keyword evidence="5 7" id="KW-0547">Nucleotide-binding</keyword>
<dbReference type="AlphaFoldDB" id="A0A0F6SFP4"/>
<evidence type="ECO:0000313" key="11">
    <source>
        <dbReference type="EMBL" id="AKF07299.1"/>
    </source>
</evidence>
<feature type="domain" description="Mur ligase C-terminal" evidence="9">
    <location>
        <begin position="312"/>
        <end position="428"/>
    </location>
</feature>
<keyword evidence="4 7" id="KW-0436">Ligase</keyword>
<dbReference type="PANTHER" id="PTHR43692">
    <property type="entry name" value="UDP-N-ACETYLMURAMOYLALANINE--D-GLUTAMATE LIGASE"/>
    <property type="match status" value="1"/>
</dbReference>
<evidence type="ECO:0000256" key="5">
    <source>
        <dbReference type="ARBA" id="ARBA00022741"/>
    </source>
</evidence>
<dbReference type="SUPFAM" id="SSF53244">
    <property type="entry name" value="MurD-like peptide ligases, peptide-binding domain"/>
    <property type="match status" value="1"/>
</dbReference>
<feature type="domain" description="Mur ligase central" evidence="10">
    <location>
        <begin position="115"/>
        <end position="290"/>
    </location>
</feature>